<evidence type="ECO:0000256" key="7">
    <source>
        <dbReference type="ARBA" id="ARBA00023034"/>
    </source>
</evidence>
<protein>
    <recommendedName>
        <fullName evidence="10">Hexosyltransferase</fullName>
        <ecNumber evidence="10">2.4.1.-</ecNumber>
    </recommendedName>
</protein>
<dbReference type="SUPFAM" id="SSF53448">
    <property type="entry name" value="Nucleotide-diphospho-sugar transferases"/>
    <property type="match status" value="1"/>
</dbReference>
<keyword evidence="4 10" id="KW-0812">Transmembrane</keyword>
<evidence type="ECO:0000256" key="2">
    <source>
        <dbReference type="ARBA" id="ARBA00009239"/>
    </source>
</evidence>
<organism evidence="11">
    <name type="scientific">Clastoptera arizonana</name>
    <name type="common">Arizona spittle bug</name>
    <dbReference type="NCBI Taxonomy" id="38151"/>
    <lineage>
        <taxon>Eukaryota</taxon>
        <taxon>Metazoa</taxon>
        <taxon>Ecdysozoa</taxon>
        <taxon>Arthropoda</taxon>
        <taxon>Hexapoda</taxon>
        <taxon>Insecta</taxon>
        <taxon>Pterygota</taxon>
        <taxon>Neoptera</taxon>
        <taxon>Paraneoptera</taxon>
        <taxon>Hemiptera</taxon>
        <taxon>Auchenorrhyncha</taxon>
        <taxon>Cercopoidea</taxon>
        <taxon>Clastopteridae</taxon>
        <taxon>Clastoptera</taxon>
    </lineage>
</organism>
<evidence type="ECO:0000256" key="6">
    <source>
        <dbReference type="ARBA" id="ARBA00022989"/>
    </source>
</evidence>
<evidence type="ECO:0000256" key="8">
    <source>
        <dbReference type="ARBA" id="ARBA00023136"/>
    </source>
</evidence>
<evidence type="ECO:0000256" key="10">
    <source>
        <dbReference type="RuleBase" id="RU364016"/>
    </source>
</evidence>
<feature type="transmembrane region" description="Helical" evidence="10">
    <location>
        <begin position="33"/>
        <end position="52"/>
    </location>
</feature>
<dbReference type="PANTHER" id="PTHR12369">
    <property type="entry name" value="CHONDROITIN SYNTHASE"/>
    <property type="match status" value="1"/>
</dbReference>
<dbReference type="PANTHER" id="PTHR12369:SF11">
    <property type="entry name" value="HEXOSYLTRANSFERASE"/>
    <property type="match status" value="1"/>
</dbReference>
<gene>
    <name evidence="11" type="ORF">g.30352</name>
</gene>
<dbReference type="AlphaFoldDB" id="A0A1B6EH51"/>
<keyword evidence="7 10" id="KW-0333">Golgi apparatus</keyword>
<proteinExistence type="inferred from homology"/>
<dbReference type="InterPro" id="IPR008428">
    <property type="entry name" value="Chond_GalNAc"/>
</dbReference>
<dbReference type="InterPro" id="IPR051227">
    <property type="entry name" value="CS_glycosyltransferase"/>
</dbReference>
<keyword evidence="9" id="KW-0325">Glycoprotein</keyword>
<dbReference type="InterPro" id="IPR029044">
    <property type="entry name" value="Nucleotide-diphossugar_trans"/>
</dbReference>
<dbReference type="EC" id="2.4.1.-" evidence="10"/>
<evidence type="ECO:0000256" key="5">
    <source>
        <dbReference type="ARBA" id="ARBA00022968"/>
    </source>
</evidence>
<evidence type="ECO:0000313" key="11">
    <source>
        <dbReference type="EMBL" id="JAS37268.1"/>
    </source>
</evidence>
<reference evidence="11" key="1">
    <citation type="submission" date="2015-12" db="EMBL/GenBank/DDBJ databases">
        <title>De novo transcriptome assembly of four potential Pierce s Disease insect vectors from Arizona vineyards.</title>
        <authorList>
            <person name="Tassone E.E."/>
        </authorList>
    </citation>
    <scope>NUCLEOTIDE SEQUENCE</scope>
</reference>
<evidence type="ECO:0000256" key="9">
    <source>
        <dbReference type="ARBA" id="ARBA00023180"/>
    </source>
</evidence>
<name>A0A1B6EH51_9HEMI</name>
<dbReference type="FunFam" id="3.90.550.50:FF:000004">
    <property type="entry name" value="Hexosyltransferase"/>
    <property type="match status" value="1"/>
</dbReference>
<dbReference type="GO" id="GO:0047238">
    <property type="term" value="F:glucuronosyl-N-acetylgalactosaminyl-proteoglycan 4-beta-N-acetylgalactosaminyltransferase activity"/>
    <property type="evidence" value="ECO:0007669"/>
    <property type="project" value="TreeGrafter"/>
</dbReference>
<keyword evidence="3 10" id="KW-0808">Transferase</keyword>
<evidence type="ECO:0000256" key="3">
    <source>
        <dbReference type="ARBA" id="ARBA00022679"/>
    </source>
</evidence>
<keyword evidence="6 10" id="KW-1133">Transmembrane helix</keyword>
<dbReference type="Pfam" id="PF05679">
    <property type="entry name" value="CHGN"/>
    <property type="match status" value="1"/>
</dbReference>
<accession>A0A1B6EH51</accession>
<dbReference type="GO" id="GO:0032580">
    <property type="term" value="C:Golgi cisterna membrane"/>
    <property type="evidence" value="ECO:0007669"/>
    <property type="project" value="UniProtKB-SubCell"/>
</dbReference>
<dbReference type="Gene3D" id="3.90.550.50">
    <property type="match status" value="1"/>
</dbReference>
<evidence type="ECO:0000256" key="4">
    <source>
        <dbReference type="ARBA" id="ARBA00022692"/>
    </source>
</evidence>
<dbReference type="EMBL" id="GEDC01000030">
    <property type="protein sequence ID" value="JAS37268.1"/>
    <property type="molecule type" value="Transcribed_RNA"/>
</dbReference>
<keyword evidence="8 10" id="KW-0472">Membrane</keyword>
<sequence>MPGSTMSQDKIQLCQASLAVTRRKYNNVLTRKYRPVYTLFGAILGFLIGYMFSSRTEIAYCYLSPSPDNPFSASLTGADIPDDYEEDPLSIIGLNESLTTENNQNNLLFVGVMTAEKYLSTRAVAVYETWGKTIPGKIGFFSSQKSKRPDNFPGLPLIPLEGVDDSYPPQKKSFMMLKYMWEQYGEHFEWFFRADDDVYIRTDRIVNILKSLDSRKVYFMGQAGKGNMAEFGLLSLQQDENFCMGGPGMLMSRETLARFAPHIKYCLKNLYTTHEDVEVGRCVHKFANTSCTWAYDMVEIFYHNYSSSGAYMGDLRSKEVHQAITLHPIKKYRYLYRLHNYIEGLRIRDLQQNNIVLHRELRRMAGLLNTTVTGMLKLSGPDETYLGNNTLFGQELSLNQYKPHKEEEVLKWDFVLKSLFSDDNLNPRRKPETAIINGLEDAVRELMEAINVNVLKRGREILFKEVLYGYTRLNPINGVNYVFDLLLAYRKFRGNKFEVPVRRHAYVQQTFSGMTIRETFDCIEVQPFGEENLLIYDEEEVQNGLIQEAIESGLLKIGETFPGLLPPTAYNRKYMRKDIRDKVVNFILPLAGRFKTFMRFINVFENVCLKNRERVTMTAVLFPSKTEDTYNDTIKVLSDLQDKYQYTRITVVTVDDPFARAVALELGAAQVSEPDDLLFFIDVDMIFTTATLNRIRSNTVRGKLVYFPIVYSEFDPTIVYNESVSPNHYIVNHDSGYWRQFGFGIASLYKSDLRKVGGFDTSIRGWGKEDVDLFDKFIAASENITIFRAVDPGLVHIFHIVECDPNLTETQLDMCKSTRASTFGDINQLSQLVYSDSQTFFSYIKEKKKSKS</sequence>
<comment type="similarity">
    <text evidence="2 10">Belongs to the chondroitin N-acetylgalactosaminyltransferase family.</text>
</comment>
<evidence type="ECO:0000256" key="1">
    <source>
        <dbReference type="ARBA" id="ARBA00004447"/>
    </source>
</evidence>
<comment type="subcellular location">
    <subcellularLocation>
        <location evidence="1 10">Golgi apparatus</location>
        <location evidence="1 10">Golgi stack membrane</location>
        <topology evidence="1 10">Single-pass type II membrane protein</topology>
    </subcellularLocation>
</comment>
<keyword evidence="5 10" id="KW-0735">Signal-anchor</keyword>
<dbReference type="Gene3D" id="3.90.550.10">
    <property type="entry name" value="Spore Coat Polysaccharide Biosynthesis Protein SpsA, Chain A"/>
    <property type="match status" value="1"/>
</dbReference>